<dbReference type="Proteomes" id="UP000008394">
    <property type="component" value="Chromosome"/>
</dbReference>
<name>A0A806FXK8_BIFAN</name>
<keyword evidence="2" id="KW-0813">Transport</keyword>
<evidence type="ECO:0000259" key="4">
    <source>
        <dbReference type="SMART" id="SM00062"/>
    </source>
</evidence>
<dbReference type="InterPro" id="IPR051455">
    <property type="entry name" value="Bact_solute-bind_prot3"/>
</dbReference>
<accession>A0A806FXK8</accession>
<evidence type="ECO:0000313" key="5">
    <source>
        <dbReference type="EMBL" id="AEK30210.1"/>
    </source>
</evidence>
<evidence type="ECO:0000256" key="2">
    <source>
        <dbReference type="ARBA" id="ARBA00022448"/>
    </source>
</evidence>
<dbReference type="GO" id="GO:0006865">
    <property type="term" value="P:amino acid transport"/>
    <property type="evidence" value="ECO:0007669"/>
    <property type="project" value="TreeGrafter"/>
</dbReference>
<dbReference type="AlphaFoldDB" id="A0A806FXK8"/>
<keyword evidence="3" id="KW-0732">Signal</keyword>
<dbReference type="SMART" id="SM00062">
    <property type="entry name" value="PBPb"/>
    <property type="match status" value="1"/>
</dbReference>
<dbReference type="KEGG" id="bnm:BALAC2494_00375"/>
<evidence type="ECO:0000256" key="1">
    <source>
        <dbReference type="ARBA" id="ARBA00010333"/>
    </source>
</evidence>
<proteinExistence type="inferred from homology"/>
<protein>
    <submittedName>
        <fullName evidence="5">Glutamate-binding protein</fullName>
    </submittedName>
</protein>
<organism evidence="5 6">
    <name type="scientific">Bifidobacterium animalis subsp. lactis CNCM I-2494</name>
    <dbReference type="NCBI Taxonomy" id="1042403"/>
    <lineage>
        <taxon>Bacteria</taxon>
        <taxon>Bacillati</taxon>
        <taxon>Actinomycetota</taxon>
        <taxon>Actinomycetes</taxon>
        <taxon>Bifidobacteriales</taxon>
        <taxon>Bifidobacteriaceae</taxon>
        <taxon>Bifidobacterium</taxon>
    </lineage>
</organism>
<dbReference type="GO" id="GO:0030288">
    <property type="term" value="C:outer membrane-bounded periplasmic space"/>
    <property type="evidence" value="ECO:0007669"/>
    <property type="project" value="TreeGrafter"/>
</dbReference>
<feature type="domain" description="Solute-binding protein family 3/N-terminal" evidence="4">
    <location>
        <begin position="72"/>
        <end position="308"/>
    </location>
</feature>
<dbReference type="PANTHER" id="PTHR30085:SF6">
    <property type="entry name" value="ABC TRANSPORTER GLUTAMINE-BINDING PROTEIN GLNH"/>
    <property type="match status" value="1"/>
</dbReference>
<gene>
    <name evidence="5" type="ORF">BALAC2494_00375</name>
</gene>
<dbReference type="Gene3D" id="3.40.190.10">
    <property type="entry name" value="Periplasmic binding protein-like II"/>
    <property type="match status" value="2"/>
</dbReference>
<dbReference type="InterPro" id="IPR001638">
    <property type="entry name" value="Solute-binding_3/MltF_N"/>
</dbReference>
<reference evidence="5 6" key="1">
    <citation type="journal article" date="2011" name="J. Bacteriol.">
        <title>Genome Sequence of the Probiotic Strain Bifidobacterium animalis subsp. lactis CNCM I-2494.</title>
        <authorList>
            <person name="Chervaux C."/>
            <person name="Grimaldi C."/>
            <person name="Bolotin A."/>
            <person name="Quinquis B."/>
            <person name="Legrain-Raspaud S."/>
            <person name="van Hylckama Vlieg J.E."/>
            <person name="Denariaz G."/>
            <person name="Smokvina T."/>
        </authorList>
    </citation>
    <scope>NUCLEOTIDE SEQUENCE [LARGE SCALE GENOMIC DNA]</scope>
    <source>
        <strain evidence="5 6">CNCM I-2494</strain>
    </source>
</reference>
<dbReference type="GO" id="GO:0005576">
    <property type="term" value="C:extracellular region"/>
    <property type="evidence" value="ECO:0007669"/>
    <property type="project" value="TreeGrafter"/>
</dbReference>
<sequence>MGVPRHRPACLRLGRSGDLVPHTLATVQVRRAMHARLRTISRAILTISLAVGLCGCGTSVNVSAPGQAKGPVMSIGVPADEPGVGWYHDGEYSGLSVEVAKYVAKVLGYGDEQLFFHSQTPATRLDRLDDGSVDFAMVTFAYDGGKNALEMDHTQTADGTRYEVSGPYLVARNQLLVRADDARRLPDVQSLDGRTVCTVAGEYSGEQLHDRHPRIKILQRADYSECSASLLVGQSDAIAGPQPILAGLRKDGGTRYLHLQEDSYGTQAFGIAVKADQRKLMELIDTALQQMVDDGAWDAQIDAMETELGMHVDLSLNPVTVARSQDDE</sequence>
<dbReference type="PANTHER" id="PTHR30085">
    <property type="entry name" value="AMINO ACID ABC TRANSPORTER PERMEASE"/>
    <property type="match status" value="1"/>
</dbReference>
<evidence type="ECO:0000313" key="6">
    <source>
        <dbReference type="Proteomes" id="UP000008394"/>
    </source>
</evidence>
<dbReference type="EMBL" id="CP002915">
    <property type="protein sequence ID" value="AEK30210.1"/>
    <property type="molecule type" value="Genomic_DNA"/>
</dbReference>
<dbReference type="Pfam" id="PF00497">
    <property type="entry name" value="SBP_bac_3"/>
    <property type="match status" value="1"/>
</dbReference>
<evidence type="ECO:0000256" key="3">
    <source>
        <dbReference type="ARBA" id="ARBA00022729"/>
    </source>
</evidence>
<comment type="similarity">
    <text evidence="1">Belongs to the bacterial solute-binding protein 3 family.</text>
</comment>
<dbReference type="SUPFAM" id="SSF53850">
    <property type="entry name" value="Periplasmic binding protein-like II"/>
    <property type="match status" value="1"/>
</dbReference>